<dbReference type="EMBL" id="BGZK01000411">
    <property type="protein sequence ID" value="GBP42074.1"/>
    <property type="molecule type" value="Genomic_DNA"/>
</dbReference>
<gene>
    <name evidence="1" type="ORF">EVAR_29429_1</name>
</gene>
<dbReference type="AlphaFoldDB" id="A0A4C1VW01"/>
<keyword evidence="2" id="KW-1185">Reference proteome</keyword>
<organism evidence="1 2">
    <name type="scientific">Eumeta variegata</name>
    <name type="common">Bagworm moth</name>
    <name type="synonym">Eumeta japonica</name>
    <dbReference type="NCBI Taxonomy" id="151549"/>
    <lineage>
        <taxon>Eukaryota</taxon>
        <taxon>Metazoa</taxon>
        <taxon>Ecdysozoa</taxon>
        <taxon>Arthropoda</taxon>
        <taxon>Hexapoda</taxon>
        <taxon>Insecta</taxon>
        <taxon>Pterygota</taxon>
        <taxon>Neoptera</taxon>
        <taxon>Endopterygota</taxon>
        <taxon>Lepidoptera</taxon>
        <taxon>Glossata</taxon>
        <taxon>Ditrysia</taxon>
        <taxon>Tineoidea</taxon>
        <taxon>Psychidae</taxon>
        <taxon>Oiketicinae</taxon>
        <taxon>Eumeta</taxon>
    </lineage>
</organism>
<evidence type="ECO:0000313" key="1">
    <source>
        <dbReference type="EMBL" id="GBP42074.1"/>
    </source>
</evidence>
<comment type="caution">
    <text evidence="1">The sequence shown here is derived from an EMBL/GenBank/DDBJ whole genome shotgun (WGS) entry which is preliminary data.</text>
</comment>
<accession>A0A4C1VW01</accession>
<reference evidence="1 2" key="1">
    <citation type="journal article" date="2019" name="Commun. Biol.">
        <title>The bagworm genome reveals a unique fibroin gene that provides high tensile strength.</title>
        <authorList>
            <person name="Kono N."/>
            <person name="Nakamura H."/>
            <person name="Ohtoshi R."/>
            <person name="Tomita M."/>
            <person name="Numata K."/>
            <person name="Arakawa K."/>
        </authorList>
    </citation>
    <scope>NUCLEOTIDE SEQUENCE [LARGE SCALE GENOMIC DNA]</scope>
</reference>
<protein>
    <submittedName>
        <fullName evidence="1">Uncharacterized protein</fullName>
    </submittedName>
</protein>
<dbReference type="Proteomes" id="UP000299102">
    <property type="component" value="Unassembled WGS sequence"/>
</dbReference>
<proteinExistence type="predicted"/>
<evidence type="ECO:0000313" key="2">
    <source>
        <dbReference type="Proteomes" id="UP000299102"/>
    </source>
</evidence>
<sequence length="105" mass="11120">MADEECGGRRVVATFVFESQGDRLKPRRKINRLPVRRLRVPKHGTAVCARVYEFMCARAVTSLAAGPTPAPPAPRPSGPKAVEVCQAVYSICANVLPTAAGGTGS</sequence>
<name>A0A4C1VW01_EUMVA</name>